<dbReference type="SMART" id="SM00490">
    <property type="entry name" value="HELICc"/>
    <property type="match status" value="1"/>
</dbReference>
<dbReference type="Pfam" id="PF00271">
    <property type="entry name" value="Helicase_C"/>
    <property type="match status" value="1"/>
</dbReference>
<dbReference type="InterPro" id="IPR011709">
    <property type="entry name" value="DEAD-box_helicase_OB_fold"/>
</dbReference>
<keyword evidence="6" id="KW-0067">ATP-binding</keyword>
<comment type="catalytic activity">
    <reaction evidence="9">
        <text>ATP + H2O = ADP + phosphate + H(+)</text>
        <dbReference type="Rhea" id="RHEA:13065"/>
        <dbReference type="ChEBI" id="CHEBI:15377"/>
        <dbReference type="ChEBI" id="CHEBI:15378"/>
        <dbReference type="ChEBI" id="CHEBI:30616"/>
        <dbReference type="ChEBI" id="CHEBI:43474"/>
        <dbReference type="ChEBI" id="CHEBI:456216"/>
        <dbReference type="EC" id="3.6.4.13"/>
    </reaction>
</comment>
<dbReference type="InterPro" id="IPR011545">
    <property type="entry name" value="DEAD/DEAH_box_helicase_dom"/>
</dbReference>
<feature type="region of interest" description="Disordered" evidence="11">
    <location>
        <begin position="1788"/>
        <end position="1809"/>
    </location>
</feature>
<dbReference type="Pfam" id="PF21010">
    <property type="entry name" value="HA2_C"/>
    <property type="match status" value="1"/>
</dbReference>
<dbReference type="SUPFAM" id="SSF52540">
    <property type="entry name" value="P-loop containing nucleoside triphosphate hydrolases"/>
    <property type="match status" value="1"/>
</dbReference>
<organism evidence="14 15">
    <name type="scientific">Nesidiocoris tenuis</name>
    <dbReference type="NCBI Taxonomy" id="355587"/>
    <lineage>
        <taxon>Eukaryota</taxon>
        <taxon>Metazoa</taxon>
        <taxon>Ecdysozoa</taxon>
        <taxon>Arthropoda</taxon>
        <taxon>Hexapoda</taxon>
        <taxon>Insecta</taxon>
        <taxon>Pterygota</taxon>
        <taxon>Neoptera</taxon>
        <taxon>Paraneoptera</taxon>
        <taxon>Hemiptera</taxon>
        <taxon>Heteroptera</taxon>
        <taxon>Panheteroptera</taxon>
        <taxon>Cimicomorpha</taxon>
        <taxon>Miridae</taxon>
        <taxon>Dicyphina</taxon>
        <taxon>Nesidiocoris</taxon>
    </lineage>
</organism>
<feature type="region of interest" description="Disordered" evidence="11">
    <location>
        <begin position="474"/>
        <end position="535"/>
    </location>
</feature>
<dbReference type="SMART" id="SM00487">
    <property type="entry name" value="DEXDc"/>
    <property type="match status" value="1"/>
</dbReference>
<keyword evidence="3" id="KW-0547">Nucleotide-binding</keyword>
<feature type="region of interest" description="Disordered" evidence="11">
    <location>
        <begin position="710"/>
        <end position="731"/>
    </location>
</feature>
<gene>
    <name evidence="14" type="ORF">NTEN_LOCUS4059</name>
</gene>
<dbReference type="FunFam" id="3.40.50.300:FF:000007">
    <property type="entry name" value="Pre-mRNA-splicing factor ATP-dependent RNA helicase"/>
    <property type="match status" value="1"/>
</dbReference>
<dbReference type="InterPro" id="IPR007502">
    <property type="entry name" value="Helicase-assoc_dom"/>
</dbReference>
<name>A0A6H5G623_9HEMI</name>
<evidence type="ECO:0000256" key="8">
    <source>
        <dbReference type="ARBA" id="ARBA00038040"/>
    </source>
</evidence>
<evidence type="ECO:0000259" key="12">
    <source>
        <dbReference type="PROSITE" id="PS51192"/>
    </source>
</evidence>
<evidence type="ECO:0000256" key="5">
    <source>
        <dbReference type="ARBA" id="ARBA00022806"/>
    </source>
</evidence>
<feature type="compositionally biased region" description="Basic and acidic residues" evidence="11">
    <location>
        <begin position="488"/>
        <end position="502"/>
    </location>
</feature>
<dbReference type="InterPro" id="IPR002464">
    <property type="entry name" value="DNA/RNA_helicase_DEAH_CS"/>
</dbReference>
<feature type="domain" description="Helicase C-terminal" evidence="13">
    <location>
        <begin position="948"/>
        <end position="1131"/>
    </location>
</feature>
<feature type="region of interest" description="Disordered" evidence="11">
    <location>
        <begin position="1925"/>
        <end position="1957"/>
    </location>
</feature>
<feature type="coiled-coil region" evidence="10">
    <location>
        <begin position="1391"/>
        <end position="1418"/>
    </location>
</feature>
<dbReference type="GO" id="GO:0008380">
    <property type="term" value="P:RNA splicing"/>
    <property type="evidence" value="ECO:0007669"/>
    <property type="project" value="UniProtKB-KW"/>
</dbReference>
<dbReference type="PROSITE" id="PS51194">
    <property type="entry name" value="HELICASE_CTER"/>
    <property type="match status" value="1"/>
</dbReference>
<dbReference type="EC" id="3.6.4.13" evidence="1"/>
<proteinExistence type="inferred from homology"/>
<feature type="region of interest" description="Disordered" evidence="11">
    <location>
        <begin position="1423"/>
        <end position="1444"/>
    </location>
</feature>
<dbReference type="CDD" id="cd17983">
    <property type="entry name" value="DEXHc_DHX38"/>
    <property type="match status" value="1"/>
</dbReference>
<dbReference type="InterPro" id="IPR048333">
    <property type="entry name" value="HA2_WH"/>
</dbReference>
<dbReference type="GO" id="GO:0034458">
    <property type="term" value="F:3'-5' RNA helicase activity"/>
    <property type="evidence" value="ECO:0007669"/>
    <property type="project" value="TreeGrafter"/>
</dbReference>
<keyword evidence="4" id="KW-0378">Hydrolase</keyword>
<dbReference type="GO" id="GO:0006397">
    <property type="term" value="P:mRNA processing"/>
    <property type="evidence" value="ECO:0007669"/>
    <property type="project" value="UniProtKB-KW"/>
</dbReference>
<dbReference type="Pfam" id="PF14952">
    <property type="entry name" value="zf-tcix"/>
    <property type="match status" value="1"/>
</dbReference>
<feature type="compositionally biased region" description="Pro residues" evidence="11">
    <location>
        <begin position="1850"/>
        <end position="1862"/>
    </location>
</feature>
<dbReference type="FunFam" id="1.20.120.1080:FF:000001">
    <property type="entry name" value="Pre-mRNA-splicing factor ATP-dependent RNA helicase"/>
    <property type="match status" value="1"/>
</dbReference>
<dbReference type="FunFam" id="3.40.50.300:FF:000313">
    <property type="entry name" value="Pre-mRNA-splicing factor ATP-dependent RNA helicase PRP16"/>
    <property type="match status" value="1"/>
</dbReference>
<evidence type="ECO:0000256" key="11">
    <source>
        <dbReference type="SAM" id="MobiDB-lite"/>
    </source>
</evidence>
<sequence length="1982" mass="222981">MLSGLGKSTLRGIKRCPKCLTSNGTRSFSCKNKNCDVVFKEVGEKKKDSIDVCRLDTGTSTREPQTLPSPNIVLCSHILSATKCNTESQALKIEHQALQSLRIPDTIRESSNCIHYYACLAAFASDQKLAEEFEKLVENESYRSEELDISEPGITSPDQSGPYALGVFWKPNFLPISKIGELKICFGFGHTPPLDTENDREQLVDEVSSLLSISAQRRKEKLEAESAEAKKPKVEDAADEAKNSNDENIFKKPAQAKARQYRDKAEETPTHTGGVSREAKERMDFHRHKEKPRGLRMTDSDKKKDKDRSRDKNRISGRDERDRRRRDHRNDRSERRDRSERSRNDRSDRSWRSRYVLDCMKNALLGTALVVPIQWEILIKILYFPHLPTEIATEGIHRTDRRGPIGGKLPSSEMSPARRPCLSEIARQGKRTKQFLESYFACTALDSCKTRALTINVSNRTLFSLRSGWEEEDLTPSQRSSWDLPTPRVHDDRRSDWSERSRRPTPAHRYNTWAAERKASGATPVPGKEDEVAWGSGTDRENWEVEQKRLDREWYGLDEGVEEGRDPFGPMSAEYVQKREKQLETRKNKRLSAQQRQINKDNELWERNRMLTSGVVQSVDLDEDYDEENEARVHLLVHNIVPPFLDGRIVFTKQPEPVIPVKDPTSDMALTSRKGSALVRTYREQKERRKAQKKHWEVAGTIIGKIMGVEKKDDKESEKADGEPDTDYKTSQKFAEHMKDSAPASSDFAKKKSIKEQREYLPVFAVREELLNIIRENNVVIIVGETGSGKTTQLTQYLKEDGYCQYGMIGCTQPRRVAAMSVAKRVSDEMGSPLGDTVGYAIRFEDCTSENTLIKYMTDGILLRESLREPELDNYSAIIMDEAHERSLNTDVLFGLLREVVAKRQDLKLIVTSATMDATKFAMFFGNVPTFTIPGRTFPVETFFSKNPVEDYVDGAVKQALQIHLQPTKGDILIFMPGQEDIEVTCEVMAERLSEIDSAPPLSILPIYSQLPSDLQAKIFQASADGIRKCVVATNIAETSLTVDGIMYVIDSGYCKLKVYNPRIGMDALQIYPISQANANQRSGRAGRTGPGTAYRLYTERQFKDELLVSTVPEIQRTNLANTVLLLKSLGVEDLLQFHFMDPPPQDNILNSLYQLWILGALDHTGTLTQLGRQMAEFPLDPPQCQMLIVSQEMRCTAEILIIVSMLSVPTIFYRPKGREEEADAVREKFQVPESDHLTYLNVYIQWKQNKYSGMWCNEHFIHAKAMKKVREVRQQLKDILDQQKMELSSCGTDWDIVRKCICSAYFHQAARLKGIGEYVHCRTGMPCHLHPTSALFGMGFTPDYVVYHELIMTAKEYMLCVTSVDGHWLAELGPMFFSVKETGRSGSARRRQALEHLQEMETAMAAAQEKILQREAEKEAKAAASVSRRNEIATPGSGSQKPYRTPLRKVEAKLKLTFKLEQKVEVKLKLTFKLEQKIEVELKLTFKLELKLIVKLKMRFKLELKLEMKSVNVDILVPEPGIVDGRGDQKRMGRSDLAKRRLRAAIAGADKGENYKLAIPVGTGLSAWIVDVCYGNICVPSETNEPFSSIRRCCAGCFIANIINLGTKSTQKLKFQIHSTYKLNCRTQLTNSTNTFNSLTLPRERRRWAGPGPATPPLRRGWEWPIGGPLPPGALWVAPRRPRPPRPPVSVLTGKRARYVRLEMVNMAAEESLFRGTEAEPEAEEDEISVGCPSPALRHGGSTDGDTNGHSSSAESDVNENRQDDYFKPLKRLKMMQIEQVSYSIAGKKAKRIRPPRRQSLPETEEPAGGVKSFSILDILNHRPAAATTAAKEARIVRPWDSGGLEGASPPPPLLPPPAHRGLLPPPPLLYRLPFGVGLPPPTMVGHNAARPKSAETYETCSSGRSSTGGSDCCTSPDLLNCSSSVASSPRRPHQSSSSGAHGRKGAAKDDTSPLDALFQMTSKTFEELNGESQALDLVKI</sequence>
<dbReference type="Pfam" id="PF07717">
    <property type="entry name" value="OB_NTP_bind"/>
    <property type="match status" value="1"/>
</dbReference>
<dbReference type="InterPro" id="IPR029269">
    <property type="entry name" value="Zf-tcix"/>
</dbReference>
<dbReference type="CDD" id="cd18791">
    <property type="entry name" value="SF2_C_RHA"/>
    <property type="match status" value="1"/>
</dbReference>
<dbReference type="GO" id="GO:0003723">
    <property type="term" value="F:RNA binding"/>
    <property type="evidence" value="ECO:0007669"/>
    <property type="project" value="TreeGrafter"/>
</dbReference>
<feature type="compositionally biased region" description="Acidic residues" evidence="11">
    <location>
        <begin position="1720"/>
        <end position="1729"/>
    </location>
</feature>
<evidence type="ECO:0000259" key="13">
    <source>
        <dbReference type="PROSITE" id="PS51194"/>
    </source>
</evidence>
<feature type="region of interest" description="Disordered" evidence="11">
    <location>
        <begin position="1842"/>
        <end position="1862"/>
    </location>
</feature>
<evidence type="ECO:0000256" key="3">
    <source>
        <dbReference type="ARBA" id="ARBA00022741"/>
    </source>
</evidence>
<keyword evidence="2" id="KW-0507">mRNA processing</keyword>
<dbReference type="InterPro" id="IPR001650">
    <property type="entry name" value="Helicase_C-like"/>
</dbReference>
<evidence type="ECO:0000256" key="2">
    <source>
        <dbReference type="ARBA" id="ARBA00022664"/>
    </source>
</evidence>
<dbReference type="Pfam" id="PF00270">
    <property type="entry name" value="DEAD"/>
    <property type="match status" value="1"/>
</dbReference>
<dbReference type="OrthoDB" id="10253254at2759"/>
<feature type="domain" description="Helicase ATP-binding" evidence="12">
    <location>
        <begin position="771"/>
        <end position="934"/>
    </location>
</feature>
<dbReference type="SMART" id="SM00847">
    <property type="entry name" value="HA2"/>
    <property type="match status" value="1"/>
</dbReference>
<dbReference type="GO" id="GO:0005524">
    <property type="term" value="F:ATP binding"/>
    <property type="evidence" value="ECO:0007669"/>
    <property type="project" value="UniProtKB-KW"/>
</dbReference>
<evidence type="ECO:0000256" key="10">
    <source>
        <dbReference type="SAM" id="Coils"/>
    </source>
</evidence>
<dbReference type="Gene3D" id="1.20.120.1080">
    <property type="match status" value="1"/>
</dbReference>
<reference evidence="14 15" key="1">
    <citation type="submission" date="2020-02" db="EMBL/GenBank/DDBJ databases">
        <authorList>
            <person name="Ferguson B K."/>
        </authorList>
    </citation>
    <scope>NUCLEOTIDE SEQUENCE [LARGE SCALE GENOMIC DNA]</scope>
</reference>
<evidence type="ECO:0000313" key="14">
    <source>
        <dbReference type="EMBL" id="CAA9997765.1"/>
    </source>
</evidence>
<evidence type="ECO:0000256" key="7">
    <source>
        <dbReference type="ARBA" id="ARBA00023187"/>
    </source>
</evidence>
<dbReference type="GO" id="GO:0016787">
    <property type="term" value="F:hydrolase activity"/>
    <property type="evidence" value="ECO:0007669"/>
    <property type="project" value="UniProtKB-KW"/>
</dbReference>
<dbReference type="PANTHER" id="PTHR18934">
    <property type="entry name" value="ATP-DEPENDENT RNA HELICASE"/>
    <property type="match status" value="1"/>
</dbReference>
<feature type="compositionally biased region" description="Basic and acidic residues" evidence="11">
    <location>
        <begin position="222"/>
        <end position="250"/>
    </location>
</feature>
<dbReference type="PROSITE" id="PS51192">
    <property type="entry name" value="HELICASE_ATP_BIND_1"/>
    <property type="match status" value="1"/>
</dbReference>
<feature type="compositionally biased region" description="Basic and acidic residues" evidence="11">
    <location>
        <begin position="260"/>
        <end position="269"/>
    </location>
</feature>
<dbReference type="Gene3D" id="3.40.50.300">
    <property type="entry name" value="P-loop containing nucleotide triphosphate hydrolases"/>
    <property type="match status" value="2"/>
</dbReference>
<keyword evidence="10" id="KW-0175">Coiled coil</keyword>
<dbReference type="GO" id="GO:0003006">
    <property type="term" value="P:developmental process involved in reproduction"/>
    <property type="evidence" value="ECO:0007669"/>
    <property type="project" value="UniProtKB-ARBA"/>
</dbReference>
<feature type="compositionally biased region" description="Basic residues" evidence="11">
    <location>
        <begin position="1789"/>
        <end position="1798"/>
    </location>
</feature>
<dbReference type="InterPro" id="IPR014001">
    <property type="entry name" value="Helicase_ATP-bd"/>
</dbReference>
<dbReference type="Proteomes" id="UP000479000">
    <property type="component" value="Unassembled WGS sequence"/>
</dbReference>
<keyword evidence="5" id="KW-0347">Helicase</keyword>
<evidence type="ECO:0000256" key="6">
    <source>
        <dbReference type="ARBA" id="ARBA00022840"/>
    </source>
</evidence>
<feature type="region of interest" description="Disordered" evidence="11">
    <location>
        <begin position="222"/>
        <end position="347"/>
    </location>
</feature>
<feature type="compositionally biased region" description="Polar residues" evidence="11">
    <location>
        <begin position="1745"/>
        <end position="1757"/>
    </location>
</feature>
<evidence type="ECO:0000256" key="1">
    <source>
        <dbReference type="ARBA" id="ARBA00012552"/>
    </source>
</evidence>
<keyword evidence="7" id="KW-0508">mRNA splicing</keyword>
<feature type="compositionally biased region" description="Basic and acidic residues" evidence="11">
    <location>
        <begin position="292"/>
        <end position="347"/>
    </location>
</feature>
<evidence type="ECO:0000256" key="9">
    <source>
        <dbReference type="ARBA" id="ARBA00047984"/>
    </source>
</evidence>
<dbReference type="Pfam" id="PF04408">
    <property type="entry name" value="WHD_HA2"/>
    <property type="match status" value="1"/>
</dbReference>
<evidence type="ECO:0000313" key="15">
    <source>
        <dbReference type="Proteomes" id="UP000479000"/>
    </source>
</evidence>
<dbReference type="InterPro" id="IPR027417">
    <property type="entry name" value="P-loop_NTPase"/>
</dbReference>
<keyword evidence="15" id="KW-1185">Reference proteome</keyword>
<accession>A0A6H5G623</accession>
<dbReference type="EMBL" id="CADCXU010005931">
    <property type="protein sequence ID" value="CAA9997765.1"/>
    <property type="molecule type" value="Genomic_DNA"/>
</dbReference>
<comment type="similarity">
    <text evidence="8">Belongs to the DEAD box helicase family. DEAH subfamily. PRP16 sub-subfamily.</text>
</comment>
<evidence type="ECO:0000256" key="4">
    <source>
        <dbReference type="ARBA" id="ARBA00022801"/>
    </source>
</evidence>
<feature type="region of interest" description="Disordered" evidence="11">
    <location>
        <begin position="1714"/>
        <end position="1764"/>
    </location>
</feature>
<dbReference type="PROSITE" id="PS00690">
    <property type="entry name" value="DEAH_ATP_HELICASE"/>
    <property type="match status" value="1"/>
</dbReference>
<dbReference type="PANTHER" id="PTHR18934:SF91">
    <property type="entry name" value="PRE-MRNA-SPLICING FACTOR ATP-DEPENDENT RNA HELICASE PRP16"/>
    <property type="match status" value="1"/>
</dbReference>
<protein>
    <recommendedName>
        <fullName evidence="1">RNA helicase</fullName>
        <ecNumber evidence="1">3.6.4.13</ecNumber>
    </recommendedName>
</protein>